<proteinExistence type="inferred from homology"/>
<dbReference type="STRING" id="1150112.SAMN04487893_11278"/>
<dbReference type="InterPro" id="IPR006016">
    <property type="entry name" value="UspA"/>
</dbReference>
<gene>
    <name evidence="3" type="ORF">SAMN04487893_11278</name>
</gene>
<dbReference type="Pfam" id="PF00582">
    <property type="entry name" value="Usp"/>
    <property type="match status" value="2"/>
</dbReference>
<name>A0A1I3T5P6_9FLAO</name>
<evidence type="ECO:0000259" key="2">
    <source>
        <dbReference type="Pfam" id="PF00582"/>
    </source>
</evidence>
<dbReference type="PANTHER" id="PTHR46268:SF6">
    <property type="entry name" value="UNIVERSAL STRESS PROTEIN UP12"/>
    <property type="match status" value="1"/>
</dbReference>
<dbReference type="SUPFAM" id="SSF52402">
    <property type="entry name" value="Adenine nucleotide alpha hydrolases-like"/>
    <property type="match status" value="2"/>
</dbReference>
<evidence type="ECO:0000313" key="3">
    <source>
        <dbReference type="EMBL" id="SFJ65913.1"/>
    </source>
</evidence>
<protein>
    <submittedName>
        <fullName evidence="3">Nucleotide-binding universal stress protein, UspA family</fullName>
    </submittedName>
</protein>
<sequence>MPTDFSPHANNALKAAAKIASKCQAEILLLHILELPQQGSDSINVGAEIPEVMFFKNAAENRLLELAQSEILKNLSVSTALKLDRTSLGVTKTAITNDIDLIIMGSHGASGFKEFFIGSNTEKVVRTSDVPVLVIKEEIEDFNVSDFVFASDFSEGMKEPFLKAQEFNKIFGSMFHVLMVNTPNNFKPTHVAEEIFEDFLEDITDKEYDLSIYNDLTIEKGILNFSEKINADLIGISTHGRKGLAHFFNGSISEDLVNHSPKSVMTFKI</sequence>
<keyword evidence="4" id="KW-1185">Reference proteome</keyword>
<organism evidence="3 4">
    <name type="scientific">Myroides guanonis</name>
    <dbReference type="NCBI Taxonomy" id="1150112"/>
    <lineage>
        <taxon>Bacteria</taxon>
        <taxon>Pseudomonadati</taxon>
        <taxon>Bacteroidota</taxon>
        <taxon>Flavobacteriia</taxon>
        <taxon>Flavobacteriales</taxon>
        <taxon>Flavobacteriaceae</taxon>
        <taxon>Myroides</taxon>
    </lineage>
</organism>
<dbReference type="CDD" id="cd00293">
    <property type="entry name" value="USP-like"/>
    <property type="match status" value="2"/>
</dbReference>
<accession>A0A1I3T5P6</accession>
<dbReference type="Proteomes" id="UP000243887">
    <property type="component" value="Unassembled WGS sequence"/>
</dbReference>
<dbReference type="Gene3D" id="3.40.50.620">
    <property type="entry name" value="HUPs"/>
    <property type="match status" value="2"/>
</dbReference>
<dbReference type="AlphaFoldDB" id="A0A1I3T5P6"/>
<feature type="domain" description="UspA" evidence="2">
    <location>
        <begin position="219"/>
        <end position="267"/>
    </location>
</feature>
<comment type="similarity">
    <text evidence="1">Belongs to the universal stress protein A family.</text>
</comment>
<evidence type="ECO:0000313" key="4">
    <source>
        <dbReference type="Proteomes" id="UP000243887"/>
    </source>
</evidence>
<dbReference type="EMBL" id="FORU01000012">
    <property type="protein sequence ID" value="SFJ65913.1"/>
    <property type="molecule type" value="Genomic_DNA"/>
</dbReference>
<dbReference type="InterPro" id="IPR006015">
    <property type="entry name" value="Universal_stress_UspA"/>
</dbReference>
<dbReference type="InterPro" id="IPR014729">
    <property type="entry name" value="Rossmann-like_a/b/a_fold"/>
</dbReference>
<dbReference type="PRINTS" id="PR01438">
    <property type="entry name" value="UNVRSLSTRESS"/>
</dbReference>
<reference evidence="4" key="1">
    <citation type="submission" date="2016-10" db="EMBL/GenBank/DDBJ databases">
        <authorList>
            <person name="Varghese N."/>
            <person name="Submissions S."/>
        </authorList>
    </citation>
    <scope>NUCLEOTIDE SEQUENCE [LARGE SCALE GENOMIC DNA]</scope>
    <source>
        <strain evidence="4">DSM 26542</strain>
    </source>
</reference>
<feature type="domain" description="UspA" evidence="2">
    <location>
        <begin position="2"/>
        <end position="136"/>
    </location>
</feature>
<dbReference type="PANTHER" id="PTHR46268">
    <property type="entry name" value="STRESS RESPONSE PROTEIN NHAX"/>
    <property type="match status" value="1"/>
</dbReference>
<evidence type="ECO:0000256" key="1">
    <source>
        <dbReference type="ARBA" id="ARBA00008791"/>
    </source>
</evidence>